<comment type="similarity">
    <text evidence="1 5">Belongs to the peptidase S8 family.</text>
</comment>
<evidence type="ECO:0000256" key="1">
    <source>
        <dbReference type="ARBA" id="ARBA00011073"/>
    </source>
</evidence>
<dbReference type="InterPro" id="IPR000209">
    <property type="entry name" value="Peptidase_S8/S53_dom"/>
</dbReference>
<evidence type="ECO:0000256" key="4">
    <source>
        <dbReference type="ARBA" id="ARBA00022825"/>
    </source>
</evidence>
<dbReference type="SUPFAM" id="SSF52743">
    <property type="entry name" value="Subtilisin-like"/>
    <property type="match status" value="1"/>
</dbReference>
<organism evidence="8 9">
    <name type="scientific">Candidatus Yanofskybacteria bacterium RIFCSPHIGHO2_02_FULL_43_15c</name>
    <dbReference type="NCBI Taxonomy" id="1802679"/>
    <lineage>
        <taxon>Bacteria</taxon>
        <taxon>Candidatus Yanofskyibacteriota</taxon>
    </lineage>
</organism>
<feature type="domain" description="Peptidase S8/S53" evidence="7">
    <location>
        <begin position="223"/>
        <end position="445"/>
    </location>
</feature>
<keyword evidence="3 5" id="KW-0378">Hydrolase</keyword>
<dbReference type="Proteomes" id="UP000178197">
    <property type="component" value="Unassembled WGS sequence"/>
</dbReference>
<reference evidence="8 9" key="1">
    <citation type="journal article" date="2016" name="Nat. Commun.">
        <title>Thousands of microbial genomes shed light on interconnected biogeochemical processes in an aquifer system.</title>
        <authorList>
            <person name="Anantharaman K."/>
            <person name="Brown C.T."/>
            <person name="Hug L.A."/>
            <person name="Sharon I."/>
            <person name="Castelle C.J."/>
            <person name="Probst A.J."/>
            <person name="Thomas B.C."/>
            <person name="Singh A."/>
            <person name="Wilkins M.J."/>
            <person name="Karaoz U."/>
            <person name="Brodie E.L."/>
            <person name="Williams K.H."/>
            <person name="Hubbard S.S."/>
            <person name="Banfield J.F."/>
        </authorList>
    </citation>
    <scope>NUCLEOTIDE SEQUENCE [LARGE SCALE GENOMIC DNA]</scope>
</reference>
<evidence type="ECO:0000256" key="5">
    <source>
        <dbReference type="PROSITE-ProRule" id="PRU01240"/>
    </source>
</evidence>
<evidence type="ECO:0000313" key="9">
    <source>
        <dbReference type="Proteomes" id="UP000178197"/>
    </source>
</evidence>
<dbReference type="InterPro" id="IPR050131">
    <property type="entry name" value="Peptidase_S8_subtilisin-like"/>
</dbReference>
<comment type="caution">
    <text evidence="8">The sequence shown here is derived from an EMBL/GenBank/DDBJ whole genome shotgun (WGS) entry which is preliminary data.</text>
</comment>
<feature type="signal peptide" evidence="6">
    <location>
        <begin position="1"/>
        <end position="23"/>
    </location>
</feature>
<dbReference type="EMBL" id="MGJT01000010">
    <property type="protein sequence ID" value="OGN13070.1"/>
    <property type="molecule type" value="Genomic_DNA"/>
</dbReference>
<dbReference type="Gene3D" id="3.40.50.200">
    <property type="entry name" value="Peptidase S8/S53 domain"/>
    <property type="match status" value="1"/>
</dbReference>
<dbReference type="Pfam" id="PF00082">
    <property type="entry name" value="Peptidase_S8"/>
    <property type="match status" value="1"/>
</dbReference>
<dbReference type="PANTHER" id="PTHR43806:SF11">
    <property type="entry name" value="CEREVISIN-RELATED"/>
    <property type="match status" value="1"/>
</dbReference>
<name>A0A1F8FK18_9BACT</name>
<keyword evidence="2 5" id="KW-0645">Protease</keyword>
<evidence type="ECO:0000256" key="6">
    <source>
        <dbReference type="SAM" id="SignalP"/>
    </source>
</evidence>
<dbReference type="PROSITE" id="PS00138">
    <property type="entry name" value="SUBTILASE_SER"/>
    <property type="match status" value="1"/>
</dbReference>
<keyword evidence="6" id="KW-0732">Signal</keyword>
<dbReference type="InterPro" id="IPR015500">
    <property type="entry name" value="Peptidase_S8_subtilisin-rel"/>
</dbReference>
<gene>
    <name evidence="8" type="ORF">A3C71_00465</name>
</gene>
<feature type="active site" description="Charge relay system" evidence="5">
    <location>
        <position position="411"/>
    </location>
</feature>
<evidence type="ECO:0000313" key="8">
    <source>
        <dbReference type="EMBL" id="OGN13070.1"/>
    </source>
</evidence>
<dbReference type="PROSITE" id="PS51892">
    <property type="entry name" value="SUBTILASE"/>
    <property type="match status" value="1"/>
</dbReference>
<accession>A0A1F8FK18</accession>
<dbReference type="GO" id="GO:0004252">
    <property type="term" value="F:serine-type endopeptidase activity"/>
    <property type="evidence" value="ECO:0007669"/>
    <property type="project" value="UniProtKB-UniRule"/>
</dbReference>
<evidence type="ECO:0000256" key="3">
    <source>
        <dbReference type="ARBA" id="ARBA00022801"/>
    </source>
</evidence>
<dbReference type="PRINTS" id="PR00723">
    <property type="entry name" value="SUBTILISIN"/>
</dbReference>
<feature type="chain" id="PRO_5009535499" description="Peptidase S8/S53 domain-containing protein" evidence="6">
    <location>
        <begin position="24"/>
        <end position="770"/>
    </location>
</feature>
<protein>
    <recommendedName>
        <fullName evidence="7">Peptidase S8/S53 domain-containing protein</fullName>
    </recommendedName>
</protein>
<dbReference type="AlphaFoldDB" id="A0A1F8FK18"/>
<dbReference type="InterPro" id="IPR023828">
    <property type="entry name" value="Peptidase_S8_Ser-AS"/>
</dbReference>
<dbReference type="GO" id="GO:0006508">
    <property type="term" value="P:proteolysis"/>
    <property type="evidence" value="ECO:0007669"/>
    <property type="project" value="UniProtKB-KW"/>
</dbReference>
<keyword evidence="4 5" id="KW-0720">Serine protease</keyword>
<feature type="active site" description="Charge relay system" evidence="5">
    <location>
        <position position="236"/>
    </location>
</feature>
<proteinExistence type="inferred from homology"/>
<feature type="active site" description="Charge relay system" evidence="5">
    <location>
        <position position="204"/>
    </location>
</feature>
<dbReference type="PANTHER" id="PTHR43806">
    <property type="entry name" value="PEPTIDASE S8"/>
    <property type="match status" value="1"/>
</dbReference>
<evidence type="ECO:0000256" key="2">
    <source>
        <dbReference type="ARBA" id="ARBA00022670"/>
    </source>
</evidence>
<evidence type="ECO:0000259" key="7">
    <source>
        <dbReference type="Pfam" id="PF00082"/>
    </source>
</evidence>
<sequence>MRRIHSVLAILFCLFFVSATAYSQEMPLALRPRLESIEHCVADGSIAYNGQQEITCFKYFADELELVVGDSLYKPKPYRADDLDGIRALVGSGKAQSYEFYSDELKRKLDLSPEIAKQVEENLSHIVTIRLKNVKHDQDFFNVILMLSIDDNIKEIRFLSEVKALGHTNDPSASQQYYFEREKFEKAQRLAGFCGKSIHIFHNDTGWNPHYDLPTPVGGFDYTTNTRGIPEDGFGHGTATAGVMAMIPNNSEGGVGTCPNASFWAMKVLADDGGGTWNIFNTAVIDQANICARLKTEDPFTRCIANYSIGGLGPVPSVDATLAISHAAGVVSVAGAGNTSVALERFPFYPAAAKNVIAVGAMDKKDNKAPWSAYSTSLLTTFAYGEEIFTTTIRSGPVSSPTGYAKASGTSYAAPQVTGAIGLLWSWYPYLTPQQIRFIVIGTADQFPHLKSFITSGGRLNALTMLTLDFAESPSAPSLFQMVNVSHVSITTVQRFSEPVVGFVVCASEEPFGEADLDSSNVECSFRFDPALLHNTGQLSESRLSYRKEDTDYFLRSYAINRVGNVSLLSEMLQTRTKKSEVAKVVNFTKDNGQPDQSGWSPWWGPTSRNAGDVLIPHLSNILPSPDGEPRWLWRIGRKNQLDYFTNTVTDVLIVSDVVDFKGTNGASLWIDLFQVTSPLFRYVDRLELYTIELEDNNAWGRETLVQDFSSFPNSNTFATSPYFIDLSDVSGKRFRLVFRCYYGTAGMFGGIGWMFGNLRIQTDQQQYLF</sequence>
<dbReference type="InterPro" id="IPR036852">
    <property type="entry name" value="Peptidase_S8/S53_dom_sf"/>
</dbReference>